<dbReference type="InterPro" id="IPR043129">
    <property type="entry name" value="ATPase_NBD"/>
</dbReference>
<keyword evidence="3" id="KW-1185">Reference proteome</keyword>
<dbReference type="InterPro" id="IPR000905">
    <property type="entry name" value="Gcp-like_dom"/>
</dbReference>
<proteinExistence type="predicted"/>
<dbReference type="GO" id="GO:0002949">
    <property type="term" value="P:tRNA threonylcarbamoyladenosine modification"/>
    <property type="evidence" value="ECO:0007669"/>
    <property type="project" value="InterPro"/>
</dbReference>
<dbReference type="RefSeq" id="WP_121643946.1">
    <property type="nucleotide sequence ID" value="NZ_RCWN01000001.1"/>
</dbReference>
<dbReference type="InterPro" id="IPR022496">
    <property type="entry name" value="T6A_TsaB"/>
</dbReference>
<dbReference type="SUPFAM" id="SSF53067">
    <property type="entry name" value="Actin-like ATPase domain"/>
    <property type="match status" value="2"/>
</dbReference>
<dbReference type="AlphaFoldDB" id="A0A3L7J8M9"/>
<gene>
    <name evidence="2" type="primary">tsaB</name>
    <name evidence="2" type="ORF">D8780_00895</name>
</gene>
<name>A0A3L7J8M9_9HYPH</name>
<comment type="caution">
    <text evidence="2">The sequence shown here is derived from an EMBL/GenBank/DDBJ whole genome shotgun (WGS) entry which is preliminary data.</text>
</comment>
<feature type="domain" description="Gcp-like" evidence="1">
    <location>
        <begin position="34"/>
        <end position="163"/>
    </location>
</feature>
<evidence type="ECO:0000313" key="2">
    <source>
        <dbReference type="EMBL" id="RLQ86976.1"/>
    </source>
</evidence>
<dbReference type="EMBL" id="RCWN01000001">
    <property type="protein sequence ID" value="RLQ86976.1"/>
    <property type="molecule type" value="Genomic_DNA"/>
</dbReference>
<evidence type="ECO:0000313" key="3">
    <source>
        <dbReference type="Proteomes" id="UP000281094"/>
    </source>
</evidence>
<dbReference type="Gene3D" id="3.30.420.40">
    <property type="match status" value="2"/>
</dbReference>
<organism evidence="2 3">
    <name type="scientific">Notoacmeibacter ruber</name>
    <dbReference type="NCBI Taxonomy" id="2670375"/>
    <lineage>
        <taxon>Bacteria</taxon>
        <taxon>Pseudomonadati</taxon>
        <taxon>Pseudomonadota</taxon>
        <taxon>Alphaproteobacteria</taxon>
        <taxon>Hyphomicrobiales</taxon>
        <taxon>Notoacmeibacteraceae</taxon>
        <taxon>Notoacmeibacter</taxon>
    </lineage>
</organism>
<evidence type="ECO:0000259" key="1">
    <source>
        <dbReference type="Pfam" id="PF00814"/>
    </source>
</evidence>
<dbReference type="PANTHER" id="PTHR11735:SF11">
    <property type="entry name" value="TRNA THREONYLCARBAMOYLADENOSINE BIOSYNTHESIS PROTEIN TSAB"/>
    <property type="match status" value="1"/>
</dbReference>
<accession>A0A3L7J8M9</accession>
<dbReference type="Proteomes" id="UP000281094">
    <property type="component" value="Unassembled WGS sequence"/>
</dbReference>
<dbReference type="GO" id="GO:0005829">
    <property type="term" value="C:cytosol"/>
    <property type="evidence" value="ECO:0007669"/>
    <property type="project" value="TreeGrafter"/>
</dbReference>
<reference evidence="2 3" key="1">
    <citation type="submission" date="2018-10" db="EMBL/GenBank/DDBJ databases">
        <title>Notoacmeibacter sp. M2BS9Y-3-1, whole genome shotgun sequence.</title>
        <authorList>
            <person name="Tuo L."/>
        </authorList>
    </citation>
    <scope>NUCLEOTIDE SEQUENCE [LARGE SCALE GENOMIC DNA]</scope>
    <source>
        <strain evidence="2 3">M2BS9Y-3-1</strain>
    </source>
</reference>
<protein>
    <submittedName>
        <fullName evidence="2">tRNA (Adenosine(37)-N6)-threonylcarbamoyltransferase complex dimerization subunit type 1 TsaB</fullName>
    </submittedName>
</protein>
<dbReference type="Pfam" id="PF00814">
    <property type="entry name" value="TsaD"/>
    <property type="match status" value="1"/>
</dbReference>
<dbReference type="PANTHER" id="PTHR11735">
    <property type="entry name" value="TRNA N6-ADENOSINE THREONYLCARBAMOYLTRANSFERASE"/>
    <property type="match status" value="1"/>
</dbReference>
<keyword evidence="2" id="KW-0808">Transferase</keyword>
<dbReference type="GO" id="GO:0016740">
    <property type="term" value="F:transferase activity"/>
    <property type="evidence" value="ECO:0007669"/>
    <property type="project" value="UniProtKB-KW"/>
</dbReference>
<dbReference type="NCBIfam" id="TIGR03725">
    <property type="entry name" value="T6A_YeaZ"/>
    <property type="match status" value="1"/>
</dbReference>
<sequence>MVLLALDTASPICAVALMDADGALLSKEVETRQSGHAERLLPMVQSVLQKGGRKKNAITKIVVSVGPGSFTGVRTAIAAARGLALALSVPAVGVTTLEAMALDGRRVSGEGTGPILAAIDAGRGEVYAAAYDADGECILGPEKMPYGHDLAGATVYPVDDLFGVGNGISHLGLTVGAMPDARTGAIETFASIGLLRQPGAPPEPLYLRAADAKPPSSKARIARQA</sequence>